<proteinExistence type="predicted"/>
<evidence type="ECO:0000313" key="2">
    <source>
        <dbReference type="Proteomes" id="UP001139644"/>
    </source>
</evidence>
<name>A0A9X1GCT5_ENTFC</name>
<sequence length="108" mass="12142">MRYNDEITLVQPSSDPKYDADKGEWIDADPVKIITVANVTDVGTDRSVTIFGSIQEGAKVIRTMPLFSLPKYDYIEYNGKTYQDVAVRNPAFRHSIIVQEVIVDEGTT</sequence>
<accession>A0A9X1GCT5</accession>
<evidence type="ECO:0000313" key="1">
    <source>
        <dbReference type="EMBL" id="MBX4223032.1"/>
    </source>
</evidence>
<comment type="caution">
    <text evidence="1">The sequence shown here is derived from an EMBL/GenBank/DDBJ whole genome shotgun (WGS) entry which is preliminary data.</text>
</comment>
<organism evidence="1 2">
    <name type="scientific">Enterococcus faecium</name>
    <name type="common">Streptococcus faecium</name>
    <dbReference type="NCBI Taxonomy" id="1352"/>
    <lineage>
        <taxon>Bacteria</taxon>
        <taxon>Bacillati</taxon>
        <taxon>Bacillota</taxon>
        <taxon>Bacilli</taxon>
        <taxon>Lactobacillales</taxon>
        <taxon>Enterococcaceae</taxon>
        <taxon>Enterococcus</taxon>
    </lineage>
</organism>
<dbReference type="EMBL" id="JAIFOC010000074">
    <property type="protein sequence ID" value="MBX4223032.1"/>
    <property type="molecule type" value="Genomic_DNA"/>
</dbReference>
<dbReference type="RefSeq" id="WP_002332766.1">
    <property type="nucleotide sequence ID" value="NZ_CAXRWR010000047.1"/>
</dbReference>
<dbReference type="AlphaFoldDB" id="A0A9X1GCT5"/>
<protein>
    <submittedName>
        <fullName evidence="1">Uncharacterized protein</fullName>
    </submittedName>
</protein>
<gene>
    <name evidence="1" type="ORF">KYX88_09430</name>
</gene>
<dbReference type="Proteomes" id="UP001139644">
    <property type="component" value="Unassembled WGS sequence"/>
</dbReference>
<reference evidence="1" key="1">
    <citation type="journal article" date="2022" name="J. Anim. Sci.">
        <title>Whole genome sequence analyses-based assessment of virulence potential and antimicrobial susceptibilities and resistance of Enterococcus faecium strains isolated from commercial swine and cattle probiotic products.</title>
        <authorList>
            <person name="Shridhar P.B."/>
            <person name="Amachawadi R.G."/>
            <person name="Tokach M."/>
            <person name="Patel I."/>
            <person name="Gangiredla J."/>
            <person name="Mammel M."/>
            <person name="Nagaraja T.G."/>
        </authorList>
    </citation>
    <scope>NUCLEOTIDE SEQUENCE</scope>
    <source>
        <strain evidence="1">EF215</strain>
    </source>
</reference>